<protein>
    <recommendedName>
        <fullName evidence="3">Trypsin-like peptidase</fullName>
    </recommendedName>
</protein>
<evidence type="ECO:0008006" key="3">
    <source>
        <dbReference type="Google" id="ProtNLM"/>
    </source>
</evidence>
<dbReference type="SUPFAM" id="SSF50494">
    <property type="entry name" value="Trypsin-like serine proteases"/>
    <property type="match status" value="1"/>
</dbReference>
<dbReference type="OrthoDB" id="267336at2"/>
<name>A0A318TG14_9BRAD</name>
<comment type="caution">
    <text evidence="1">The sequence shown here is derived from an EMBL/GenBank/DDBJ whole genome shotgun (WGS) entry which is preliminary data.</text>
</comment>
<dbReference type="Proteomes" id="UP000248148">
    <property type="component" value="Unassembled WGS sequence"/>
</dbReference>
<sequence length="319" mass="33749">MSEGELHEKLIAMAERLRPQLADEASAISIIKDLINSPGVITVGIYPDADSPSGYGELYIKGGEIISNQLWAASAAGANNMVSLNRFSAIPCSDENYAKWLQMTFGDGATYPLEVLTDPLKRSAASVLKVGGGRGFVVEGKQNRLVITAAHCLPSLPPAMPAAYTEEKTFPRLLGPLGGGPSVAAECLFVDPVADIAILGQADYEFEEENCGAYQNLVEACEPIMVDVCRHEDRLFLLSLDNDWHECMARHSGGGVWFSEAGNGICAGMSGSPAINTDGKAVALVSVAEGMKGTRGGPNPNLAAHLPGWALTELMNAKD</sequence>
<dbReference type="AlphaFoldDB" id="A0A318TG14"/>
<dbReference type="EMBL" id="QJTI01000005">
    <property type="protein sequence ID" value="PYF03842.1"/>
    <property type="molecule type" value="Genomic_DNA"/>
</dbReference>
<dbReference type="RefSeq" id="WP_146227160.1">
    <property type="nucleotide sequence ID" value="NZ_QJTI01000005.1"/>
</dbReference>
<accession>A0A318TG14</accession>
<proteinExistence type="predicted"/>
<evidence type="ECO:0000313" key="1">
    <source>
        <dbReference type="EMBL" id="PYF03842.1"/>
    </source>
</evidence>
<dbReference type="InterPro" id="IPR009003">
    <property type="entry name" value="Peptidase_S1_PA"/>
</dbReference>
<reference evidence="1 2" key="1">
    <citation type="submission" date="2018-06" db="EMBL/GenBank/DDBJ databases">
        <title>Genomic Encyclopedia of Archaeal and Bacterial Type Strains, Phase II (KMG-II): from individual species to whole genera.</title>
        <authorList>
            <person name="Goeker M."/>
        </authorList>
    </citation>
    <scope>NUCLEOTIDE SEQUENCE [LARGE SCALE GENOMIC DNA]</scope>
    <source>
        <strain evidence="1 2">JCM 11668</strain>
    </source>
</reference>
<organism evidence="1 2">
    <name type="scientific">Rhodopseudomonas faecalis</name>
    <dbReference type="NCBI Taxonomy" id="99655"/>
    <lineage>
        <taxon>Bacteria</taxon>
        <taxon>Pseudomonadati</taxon>
        <taxon>Pseudomonadota</taxon>
        <taxon>Alphaproteobacteria</taxon>
        <taxon>Hyphomicrobiales</taxon>
        <taxon>Nitrobacteraceae</taxon>
        <taxon>Rhodopseudomonas</taxon>
    </lineage>
</organism>
<keyword evidence="2" id="KW-1185">Reference proteome</keyword>
<evidence type="ECO:0000313" key="2">
    <source>
        <dbReference type="Proteomes" id="UP000248148"/>
    </source>
</evidence>
<gene>
    <name evidence="1" type="ORF">BJ122_10599</name>
</gene>